<comment type="caution">
    <text evidence="1">The sequence shown here is derived from an EMBL/GenBank/DDBJ whole genome shotgun (WGS) entry which is preliminary data.</text>
</comment>
<organism evidence="1 2">
    <name type="scientific">Chaenocephalus aceratus</name>
    <name type="common">Blackfin icefish</name>
    <name type="synonym">Chaenichthys aceratus</name>
    <dbReference type="NCBI Taxonomy" id="36190"/>
    <lineage>
        <taxon>Eukaryota</taxon>
        <taxon>Metazoa</taxon>
        <taxon>Chordata</taxon>
        <taxon>Craniata</taxon>
        <taxon>Vertebrata</taxon>
        <taxon>Euteleostomi</taxon>
        <taxon>Actinopterygii</taxon>
        <taxon>Neopterygii</taxon>
        <taxon>Teleostei</taxon>
        <taxon>Neoteleostei</taxon>
        <taxon>Acanthomorphata</taxon>
        <taxon>Eupercaria</taxon>
        <taxon>Perciformes</taxon>
        <taxon>Notothenioidei</taxon>
        <taxon>Channichthyidae</taxon>
        <taxon>Chaenocephalus</taxon>
    </lineage>
</organism>
<sequence>MTATSTKCVCASTGFLRALRSRLKALRRLLLQRPAQNLDGGRWEYSGNNLGKILGCNGPEKHYNARKRSRELVRTTEER</sequence>
<keyword evidence="2" id="KW-1185">Reference proteome</keyword>
<proteinExistence type="predicted"/>
<accession>A0ACB9W2B2</accession>
<dbReference type="EMBL" id="CM043804">
    <property type="protein sequence ID" value="KAI4806931.1"/>
    <property type="molecule type" value="Genomic_DNA"/>
</dbReference>
<gene>
    <name evidence="1" type="ORF">KUCAC02_017721</name>
</gene>
<name>A0ACB9W2B2_CHAAC</name>
<dbReference type="Proteomes" id="UP001057452">
    <property type="component" value="Chromosome 20"/>
</dbReference>
<protein>
    <submittedName>
        <fullName evidence="1">Uncharacterized protein</fullName>
    </submittedName>
</protein>
<evidence type="ECO:0000313" key="2">
    <source>
        <dbReference type="Proteomes" id="UP001057452"/>
    </source>
</evidence>
<evidence type="ECO:0000313" key="1">
    <source>
        <dbReference type="EMBL" id="KAI4806931.1"/>
    </source>
</evidence>
<reference evidence="1" key="1">
    <citation type="submission" date="2022-05" db="EMBL/GenBank/DDBJ databases">
        <title>Chromosome-level genome of Chaenocephalus aceratus.</title>
        <authorList>
            <person name="Park H."/>
        </authorList>
    </citation>
    <scope>NUCLEOTIDE SEQUENCE</scope>
    <source>
        <strain evidence="1">KU_202001</strain>
    </source>
</reference>